<evidence type="ECO:0000313" key="7">
    <source>
        <dbReference type="Proteomes" id="UP000011087"/>
    </source>
</evidence>
<evidence type="ECO:0000256" key="3">
    <source>
        <dbReference type="ARBA" id="ARBA00023239"/>
    </source>
</evidence>
<evidence type="ECO:0000256" key="1">
    <source>
        <dbReference type="ARBA" id="ARBA00004496"/>
    </source>
</evidence>
<keyword evidence="2" id="KW-0963">Cytoplasm</keyword>
<dbReference type="PaxDb" id="55529-EKX39631"/>
<keyword evidence="7" id="KW-1185">Reference proteome</keyword>
<dbReference type="PANTHER" id="PTHR30272">
    <property type="entry name" value="3-HYDROXYACYL-[ACYL-CARRIER-PROTEIN] DEHYDRATASE"/>
    <property type="match status" value="1"/>
</dbReference>
<dbReference type="GO" id="GO:0005737">
    <property type="term" value="C:cytoplasm"/>
    <property type="evidence" value="ECO:0007669"/>
    <property type="project" value="UniProtKB-SubCell"/>
</dbReference>
<proteinExistence type="predicted"/>
<keyword evidence="3" id="KW-0456">Lyase</keyword>
<dbReference type="RefSeq" id="XP_005826611.1">
    <property type="nucleotide sequence ID" value="XM_005826554.1"/>
</dbReference>
<dbReference type="Gene3D" id="3.10.129.10">
    <property type="entry name" value="Hotdog Thioesterase"/>
    <property type="match status" value="1"/>
</dbReference>
<accession>L1ITP1</accession>
<dbReference type="Proteomes" id="UP000011087">
    <property type="component" value="Unassembled WGS sequence"/>
</dbReference>
<feature type="region of interest" description="Disordered" evidence="4">
    <location>
        <begin position="13"/>
        <end position="39"/>
    </location>
</feature>
<reference evidence="5 7" key="1">
    <citation type="journal article" date="2012" name="Nature">
        <title>Algal genomes reveal evolutionary mosaicism and the fate of nucleomorphs.</title>
        <authorList>
            <consortium name="DOE Joint Genome Institute"/>
            <person name="Curtis B.A."/>
            <person name="Tanifuji G."/>
            <person name="Burki F."/>
            <person name="Gruber A."/>
            <person name="Irimia M."/>
            <person name="Maruyama S."/>
            <person name="Arias M.C."/>
            <person name="Ball S.G."/>
            <person name="Gile G.H."/>
            <person name="Hirakawa Y."/>
            <person name="Hopkins J.F."/>
            <person name="Kuo A."/>
            <person name="Rensing S.A."/>
            <person name="Schmutz J."/>
            <person name="Symeonidi A."/>
            <person name="Elias M."/>
            <person name="Eveleigh R.J."/>
            <person name="Herman E.K."/>
            <person name="Klute M.J."/>
            <person name="Nakayama T."/>
            <person name="Obornik M."/>
            <person name="Reyes-Prieto A."/>
            <person name="Armbrust E.V."/>
            <person name="Aves S.J."/>
            <person name="Beiko R.G."/>
            <person name="Coutinho P."/>
            <person name="Dacks J.B."/>
            <person name="Durnford D.G."/>
            <person name="Fast N.M."/>
            <person name="Green B.R."/>
            <person name="Grisdale C.J."/>
            <person name="Hempel F."/>
            <person name="Henrissat B."/>
            <person name="Hoppner M.P."/>
            <person name="Ishida K."/>
            <person name="Kim E."/>
            <person name="Koreny L."/>
            <person name="Kroth P.G."/>
            <person name="Liu Y."/>
            <person name="Malik S.B."/>
            <person name="Maier U.G."/>
            <person name="McRose D."/>
            <person name="Mock T."/>
            <person name="Neilson J.A."/>
            <person name="Onodera N.T."/>
            <person name="Poole A.M."/>
            <person name="Pritham E.J."/>
            <person name="Richards T.A."/>
            <person name="Rocap G."/>
            <person name="Roy S.W."/>
            <person name="Sarai C."/>
            <person name="Schaack S."/>
            <person name="Shirato S."/>
            <person name="Slamovits C.H."/>
            <person name="Spencer D.F."/>
            <person name="Suzuki S."/>
            <person name="Worden A.Z."/>
            <person name="Zauner S."/>
            <person name="Barry K."/>
            <person name="Bell C."/>
            <person name="Bharti A.K."/>
            <person name="Crow J.A."/>
            <person name="Grimwood J."/>
            <person name="Kramer R."/>
            <person name="Lindquist E."/>
            <person name="Lucas S."/>
            <person name="Salamov A."/>
            <person name="McFadden G.I."/>
            <person name="Lane C.E."/>
            <person name="Keeling P.J."/>
            <person name="Gray M.W."/>
            <person name="Grigoriev I.V."/>
            <person name="Archibald J.M."/>
        </authorList>
    </citation>
    <scope>NUCLEOTIDE SEQUENCE</scope>
    <source>
        <strain evidence="5 7">CCMP2712</strain>
    </source>
</reference>
<dbReference type="InterPro" id="IPR013114">
    <property type="entry name" value="FabA_FabZ"/>
</dbReference>
<feature type="compositionally biased region" description="Low complexity" evidence="4">
    <location>
        <begin position="13"/>
        <end position="29"/>
    </location>
</feature>
<dbReference type="PANTHER" id="PTHR30272:SF1">
    <property type="entry name" value="3-HYDROXYACYL-[ACYL-CARRIER-PROTEIN] DEHYDRATASE"/>
    <property type="match status" value="1"/>
</dbReference>
<protein>
    <recommendedName>
        <fullName evidence="8">3-hydroxyacyl-[acyl-carrier-protein] dehydratase FabZ</fullName>
    </recommendedName>
</protein>
<dbReference type="FunFam" id="3.10.129.10:FF:000001">
    <property type="entry name" value="3-hydroxyacyl-[acyl-carrier-protein] dehydratase FabZ"/>
    <property type="match status" value="1"/>
</dbReference>
<name>L1ITP1_GUITC</name>
<organism evidence="5">
    <name type="scientific">Guillardia theta (strain CCMP2712)</name>
    <name type="common">Cryptophyte</name>
    <dbReference type="NCBI Taxonomy" id="905079"/>
    <lineage>
        <taxon>Eukaryota</taxon>
        <taxon>Cryptophyceae</taxon>
        <taxon>Pyrenomonadales</taxon>
        <taxon>Geminigeraceae</taxon>
        <taxon>Guillardia</taxon>
    </lineage>
</organism>
<evidence type="ECO:0000256" key="4">
    <source>
        <dbReference type="SAM" id="MobiDB-lite"/>
    </source>
</evidence>
<dbReference type="eggNOG" id="ENOG502QQPZ">
    <property type="taxonomic scope" value="Eukaryota"/>
</dbReference>
<dbReference type="EMBL" id="JH993038">
    <property type="protein sequence ID" value="EKX39631.1"/>
    <property type="molecule type" value="Genomic_DNA"/>
</dbReference>
<evidence type="ECO:0000313" key="6">
    <source>
        <dbReference type="EnsemblProtists" id="EKX39631"/>
    </source>
</evidence>
<evidence type="ECO:0008006" key="8">
    <source>
        <dbReference type="Google" id="ProtNLM"/>
    </source>
</evidence>
<evidence type="ECO:0000313" key="5">
    <source>
        <dbReference type="EMBL" id="EKX39631.1"/>
    </source>
</evidence>
<dbReference type="CDD" id="cd01288">
    <property type="entry name" value="FabZ"/>
    <property type="match status" value="1"/>
</dbReference>
<dbReference type="GeneID" id="17296313"/>
<evidence type="ECO:0000256" key="2">
    <source>
        <dbReference type="ARBA" id="ARBA00022490"/>
    </source>
</evidence>
<dbReference type="HOGENOM" id="CLU_078912_0_0_1"/>
<dbReference type="KEGG" id="gtt:GUITHDRAFT_76290"/>
<gene>
    <name evidence="5" type="ORF">GUITHDRAFT_76290</name>
</gene>
<comment type="subcellular location">
    <subcellularLocation>
        <location evidence="1">Cytoplasm</location>
    </subcellularLocation>
</comment>
<dbReference type="InterPro" id="IPR029069">
    <property type="entry name" value="HotDog_dom_sf"/>
</dbReference>
<dbReference type="AlphaFoldDB" id="L1ITP1"/>
<dbReference type="OMA" id="FPGRPLM"/>
<reference evidence="7" key="2">
    <citation type="submission" date="2012-11" db="EMBL/GenBank/DDBJ databases">
        <authorList>
            <person name="Kuo A."/>
            <person name="Curtis B.A."/>
            <person name="Tanifuji G."/>
            <person name="Burki F."/>
            <person name="Gruber A."/>
            <person name="Irimia M."/>
            <person name="Maruyama S."/>
            <person name="Arias M.C."/>
            <person name="Ball S.G."/>
            <person name="Gile G.H."/>
            <person name="Hirakawa Y."/>
            <person name="Hopkins J.F."/>
            <person name="Rensing S.A."/>
            <person name="Schmutz J."/>
            <person name="Symeonidi A."/>
            <person name="Elias M."/>
            <person name="Eveleigh R.J."/>
            <person name="Herman E.K."/>
            <person name="Klute M.J."/>
            <person name="Nakayama T."/>
            <person name="Obornik M."/>
            <person name="Reyes-Prieto A."/>
            <person name="Armbrust E.V."/>
            <person name="Aves S.J."/>
            <person name="Beiko R.G."/>
            <person name="Coutinho P."/>
            <person name="Dacks J.B."/>
            <person name="Durnford D.G."/>
            <person name="Fast N.M."/>
            <person name="Green B.R."/>
            <person name="Grisdale C."/>
            <person name="Hempe F."/>
            <person name="Henrissat B."/>
            <person name="Hoppner M.P."/>
            <person name="Ishida K.-I."/>
            <person name="Kim E."/>
            <person name="Koreny L."/>
            <person name="Kroth P.G."/>
            <person name="Liu Y."/>
            <person name="Malik S.-B."/>
            <person name="Maier U.G."/>
            <person name="McRose D."/>
            <person name="Mock T."/>
            <person name="Neilson J.A."/>
            <person name="Onodera N.T."/>
            <person name="Poole A.M."/>
            <person name="Pritham E.J."/>
            <person name="Richards T.A."/>
            <person name="Rocap G."/>
            <person name="Roy S.W."/>
            <person name="Sarai C."/>
            <person name="Schaack S."/>
            <person name="Shirato S."/>
            <person name="Slamovits C.H."/>
            <person name="Spencer D.F."/>
            <person name="Suzuki S."/>
            <person name="Worden A.Z."/>
            <person name="Zauner S."/>
            <person name="Barry K."/>
            <person name="Bell C."/>
            <person name="Bharti A.K."/>
            <person name="Crow J.A."/>
            <person name="Grimwood J."/>
            <person name="Kramer R."/>
            <person name="Lindquist E."/>
            <person name="Lucas S."/>
            <person name="Salamov A."/>
            <person name="McFadden G.I."/>
            <person name="Lane C.E."/>
            <person name="Keeling P.J."/>
            <person name="Gray M.W."/>
            <person name="Grigoriev I.V."/>
            <person name="Archibald J.M."/>
        </authorList>
    </citation>
    <scope>NUCLEOTIDE SEQUENCE</scope>
    <source>
        <strain evidence="7">CCMP2712</strain>
    </source>
</reference>
<dbReference type="SUPFAM" id="SSF54637">
    <property type="entry name" value="Thioesterase/thiol ester dehydrase-isomerase"/>
    <property type="match status" value="1"/>
</dbReference>
<dbReference type="NCBIfam" id="NF000582">
    <property type="entry name" value="PRK00006.1"/>
    <property type="match status" value="1"/>
</dbReference>
<dbReference type="OrthoDB" id="4155at2759"/>
<dbReference type="STRING" id="905079.L1ITP1"/>
<dbReference type="GO" id="GO:0016829">
    <property type="term" value="F:lyase activity"/>
    <property type="evidence" value="ECO:0007669"/>
    <property type="project" value="UniProtKB-KW"/>
</dbReference>
<reference evidence="6" key="3">
    <citation type="submission" date="2015-06" db="UniProtKB">
        <authorList>
            <consortium name="EnsemblProtists"/>
        </authorList>
    </citation>
    <scope>IDENTIFICATION</scope>
</reference>
<dbReference type="EnsemblProtists" id="EKX39631">
    <property type="protein sequence ID" value="EKX39631"/>
    <property type="gene ID" value="GUITHDRAFT_76290"/>
</dbReference>
<dbReference type="Pfam" id="PF07977">
    <property type="entry name" value="FabA"/>
    <property type="match status" value="1"/>
</dbReference>
<sequence>MLSLAASSSAFLVSPSLPSSSPARLTTSARPSLRLAGPRMQAGEAEAPKVIGADAEALSQGFQHPPAVLMDGDIRKILPHRYPFLLVDKVLKLVPGEMAVGVKCITANEPQFTGHFPDRPIMPGVMQIEAMAQLGGIVALQPPLAEPGQDFLFGGVDNVKWRKPLVPGDVLVMEMHVTNYKKKFGICKMSGKGYVDGKVAVEVAASAG</sequence>